<evidence type="ECO:0000256" key="1">
    <source>
        <dbReference type="SAM" id="MobiDB-lite"/>
    </source>
</evidence>
<dbReference type="AlphaFoldDB" id="A0A1W2H8M2"/>
<organism evidence="4 5">
    <name type="scientific">Aquiflexum balticum DSM 16537</name>
    <dbReference type="NCBI Taxonomy" id="758820"/>
    <lineage>
        <taxon>Bacteria</taxon>
        <taxon>Pseudomonadati</taxon>
        <taxon>Bacteroidota</taxon>
        <taxon>Cytophagia</taxon>
        <taxon>Cytophagales</taxon>
        <taxon>Cyclobacteriaceae</taxon>
        <taxon>Aquiflexum</taxon>
    </lineage>
</organism>
<evidence type="ECO:0000313" key="4">
    <source>
        <dbReference type="EMBL" id="SMD45062.1"/>
    </source>
</evidence>
<dbReference type="Proteomes" id="UP000192333">
    <property type="component" value="Chromosome I"/>
</dbReference>
<feature type="transmembrane region" description="Helical" evidence="2">
    <location>
        <begin position="39"/>
        <end position="57"/>
    </location>
</feature>
<feature type="transmembrane region" description="Helical" evidence="2">
    <location>
        <begin position="108"/>
        <end position="130"/>
    </location>
</feature>
<dbReference type="EMBL" id="LT838813">
    <property type="protein sequence ID" value="SMD45062.1"/>
    <property type="molecule type" value="Genomic_DNA"/>
</dbReference>
<dbReference type="Pfam" id="PF11860">
    <property type="entry name" value="Muramidase"/>
    <property type="match status" value="1"/>
</dbReference>
<proteinExistence type="predicted"/>
<feature type="transmembrane region" description="Helical" evidence="2">
    <location>
        <begin position="12"/>
        <end position="33"/>
    </location>
</feature>
<keyword evidence="2" id="KW-0812">Transmembrane</keyword>
<evidence type="ECO:0000259" key="3">
    <source>
        <dbReference type="Pfam" id="PF11860"/>
    </source>
</evidence>
<evidence type="ECO:0000256" key="2">
    <source>
        <dbReference type="SAM" id="Phobius"/>
    </source>
</evidence>
<accession>A0A1W2H8M2</accession>
<dbReference type="RefSeq" id="WP_084121817.1">
    <property type="nucleotide sequence ID" value="NZ_LT838813.1"/>
</dbReference>
<feature type="domain" description="N-acetylmuramidase" evidence="3">
    <location>
        <begin position="374"/>
        <end position="571"/>
    </location>
</feature>
<feature type="transmembrane region" description="Helical" evidence="2">
    <location>
        <begin position="191"/>
        <end position="210"/>
    </location>
</feature>
<feature type="region of interest" description="Disordered" evidence="1">
    <location>
        <begin position="256"/>
        <end position="284"/>
    </location>
</feature>
<name>A0A1W2H8M2_9BACT</name>
<dbReference type="OrthoDB" id="1523598at2"/>
<dbReference type="STRING" id="758820.SAMN00777080_3703"/>
<gene>
    <name evidence="4" type="ORF">SAMN00777080_3703</name>
</gene>
<sequence length="575" mass="66299">MKELNNSFYQMLIKIAATVILTIVVGFFLRHFFQEGQNVLAWTIPSIIALGLIYWIVISYFKEKDVKNSYYVNKYHDVFFKGTIIFAISLVVISIIYSVLMYLEQKNIFAIVGLLMLVIWLAVFMIYFVWSVYHYNINFGITDGEWAEIAEAKRQGRNLELENPALQIREPKYNPYRSQTFGLPPGTVRGMIAFTLLFGGISLLVASMGTEEINPEMMQLRIQQFEFFETAFLMMIAFYFGDRSLKYFRDRWRNPNQAGSTPESSPVKTQSNTPADGIPATTPGFEDSVAEDDWAFYEEDREFGISTSGAESSPSPFSKLKNDLNVNSPDAQGLVNTFGFVQIRDNANGKILNDEQLIDSLENLSKTKNINLSLPVVKAVIEVESSGRGHLKNGNAKILFEGHLFWRLLKDKGMSDEELENLQKTNKDILYKTWTREFYKGGIGEYDRLERAKKIDPKLAVYSASWGLFQILGENLEHNIKSRIGEEEDKYKTWEEFELKQHEHEKYHFLDFLAFIMTKKLKGTPLVNFISENENSNGEYNWANFAWGYNGSGYKANKYDIRLKAAYEKYKKIHQ</sequence>
<feature type="compositionally biased region" description="Polar residues" evidence="1">
    <location>
        <begin position="256"/>
        <end position="274"/>
    </location>
</feature>
<keyword evidence="2" id="KW-0472">Membrane</keyword>
<keyword evidence="5" id="KW-1185">Reference proteome</keyword>
<keyword evidence="2" id="KW-1133">Transmembrane helix</keyword>
<dbReference type="InterPro" id="IPR024408">
    <property type="entry name" value="Muramidase"/>
</dbReference>
<reference evidence="5" key="1">
    <citation type="submission" date="2017-04" db="EMBL/GenBank/DDBJ databases">
        <authorList>
            <person name="Varghese N."/>
            <person name="Submissions S."/>
        </authorList>
    </citation>
    <scope>NUCLEOTIDE SEQUENCE [LARGE SCALE GENOMIC DNA]</scope>
    <source>
        <strain evidence="5">DSM 16537</strain>
    </source>
</reference>
<evidence type="ECO:0000313" key="5">
    <source>
        <dbReference type="Proteomes" id="UP000192333"/>
    </source>
</evidence>
<feature type="transmembrane region" description="Helical" evidence="2">
    <location>
        <begin position="78"/>
        <end position="102"/>
    </location>
</feature>
<protein>
    <recommendedName>
        <fullName evidence="3">N-acetylmuramidase domain-containing protein</fullName>
    </recommendedName>
</protein>